<dbReference type="SUPFAM" id="SSF53254">
    <property type="entry name" value="Phosphoglycerate mutase-like"/>
    <property type="match status" value="1"/>
</dbReference>
<dbReference type="EMBL" id="JBDKWZ010000011">
    <property type="protein sequence ID" value="MEN7549982.1"/>
    <property type="molecule type" value="Genomic_DNA"/>
</dbReference>
<evidence type="ECO:0000313" key="2">
    <source>
        <dbReference type="EMBL" id="MEN7549982.1"/>
    </source>
</evidence>
<dbReference type="AlphaFoldDB" id="A0AAW9S914"/>
<dbReference type="Gene3D" id="3.40.50.1240">
    <property type="entry name" value="Phosphoglycerate mutase-like"/>
    <property type="match status" value="1"/>
</dbReference>
<dbReference type="Proteomes" id="UP001403385">
    <property type="component" value="Unassembled WGS sequence"/>
</dbReference>
<dbReference type="RefSeq" id="WP_346822761.1">
    <property type="nucleotide sequence ID" value="NZ_JBDKWZ010000011.1"/>
</dbReference>
<dbReference type="CDD" id="cd07067">
    <property type="entry name" value="HP_PGM_like"/>
    <property type="match status" value="1"/>
</dbReference>
<comment type="caution">
    <text evidence="2">The sequence shown here is derived from an EMBL/GenBank/DDBJ whole genome shotgun (WGS) entry which is preliminary data.</text>
</comment>
<dbReference type="InterPro" id="IPR013078">
    <property type="entry name" value="His_Pase_superF_clade-1"/>
</dbReference>
<keyword evidence="3" id="KW-1185">Reference proteome</keyword>
<sequence length="164" mass="18771">MKILYLLRHAKSSWKDLNLDDFDRPLNKRGKHDAPFMGKKFKEQGILPDLILASPAKRAKKTAKTVAREMGYPESEIHFDKQLYATSATSLIRLLQGQDDEWESIMLVGHNPELTLMSNALSNQYIDNLPTTGLSCIQLNVNSWGHIEPKKGEQVIFDFPKRYL</sequence>
<gene>
    <name evidence="2" type="ORF">AAG747_18800</name>
</gene>
<dbReference type="PANTHER" id="PTHR47623:SF1">
    <property type="entry name" value="OS09G0287300 PROTEIN"/>
    <property type="match status" value="1"/>
</dbReference>
<evidence type="ECO:0000256" key="1">
    <source>
        <dbReference type="PIRSR" id="PIRSR613078-2"/>
    </source>
</evidence>
<organism evidence="2 3">
    <name type="scientific">Rapidithrix thailandica</name>
    <dbReference type="NCBI Taxonomy" id="413964"/>
    <lineage>
        <taxon>Bacteria</taxon>
        <taxon>Pseudomonadati</taxon>
        <taxon>Bacteroidota</taxon>
        <taxon>Cytophagia</taxon>
        <taxon>Cytophagales</taxon>
        <taxon>Flammeovirgaceae</taxon>
        <taxon>Rapidithrix</taxon>
    </lineage>
</organism>
<name>A0AAW9S914_9BACT</name>
<evidence type="ECO:0000313" key="3">
    <source>
        <dbReference type="Proteomes" id="UP001403385"/>
    </source>
</evidence>
<dbReference type="SMART" id="SM00855">
    <property type="entry name" value="PGAM"/>
    <property type="match status" value="1"/>
</dbReference>
<dbReference type="PANTHER" id="PTHR47623">
    <property type="entry name" value="OS09G0287300 PROTEIN"/>
    <property type="match status" value="1"/>
</dbReference>
<proteinExistence type="predicted"/>
<dbReference type="Pfam" id="PF00300">
    <property type="entry name" value="His_Phos_1"/>
    <property type="match status" value="1"/>
</dbReference>
<accession>A0AAW9S914</accession>
<feature type="binding site" evidence="1">
    <location>
        <position position="58"/>
    </location>
    <ligand>
        <name>substrate</name>
    </ligand>
</feature>
<dbReference type="InterPro" id="IPR029033">
    <property type="entry name" value="His_PPase_superfam"/>
</dbReference>
<protein>
    <submittedName>
        <fullName evidence="2">Histidine phosphatase family protein</fullName>
    </submittedName>
</protein>
<reference evidence="2 3" key="1">
    <citation type="submission" date="2024-04" db="EMBL/GenBank/DDBJ databases">
        <title>Novel genus in family Flammeovirgaceae.</title>
        <authorList>
            <person name="Nguyen T.H."/>
            <person name="Vuong T.Q."/>
            <person name="Le H."/>
            <person name="Kim S.-G."/>
        </authorList>
    </citation>
    <scope>NUCLEOTIDE SEQUENCE [LARGE SCALE GENOMIC DNA]</scope>
    <source>
        <strain evidence="2 3">JCM 23209</strain>
    </source>
</reference>